<dbReference type="Pfam" id="PF11356">
    <property type="entry name" value="T2SSC"/>
    <property type="match status" value="1"/>
</dbReference>
<proteinExistence type="predicted"/>
<keyword evidence="2" id="KW-0813">Transport</keyword>
<keyword evidence="8" id="KW-0472">Membrane</keyword>
<evidence type="ECO:0000256" key="3">
    <source>
        <dbReference type="ARBA" id="ARBA00022475"/>
    </source>
</evidence>
<comment type="caution">
    <text evidence="11">The sequence shown here is derived from an EMBL/GenBank/DDBJ whole genome shotgun (WGS) entry which is preliminary data.</text>
</comment>
<keyword evidence="5" id="KW-0812">Transmembrane</keyword>
<keyword evidence="4" id="KW-0997">Cell inner membrane</keyword>
<evidence type="ECO:0000313" key="12">
    <source>
        <dbReference type="Proteomes" id="UP001549320"/>
    </source>
</evidence>
<sequence length="187" mass="18166">MKSRMASPRLMVGVVTFAVWAVAAGTALYWGMYAAGAQNKAVPPSAASAQAISVDSQVVARALGATAPAGAASAAAPEVVSRLALRGVVTHNGRGAALIAVSGKPAKPFVVGAEVESGWTLKSVSPRAAVLSSGEREASLQMPALSDRSAPAGAAPAGAASGSLPGVLPSLPSLPLPARPAAPAAAG</sequence>
<evidence type="ECO:0000256" key="5">
    <source>
        <dbReference type="ARBA" id="ARBA00022692"/>
    </source>
</evidence>
<name>A0ABV2QDP8_9BURK</name>
<keyword evidence="7" id="KW-1133">Transmembrane helix</keyword>
<evidence type="ECO:0000256" key="2">
    <source>
        <dbReference type="ARBA" id="ARBA00022448"/>
    </source>
</evidence>
<feature type="compositionally biased region" description="Low complexity" evidence="9">
    <location>
        <begin position="149"/>
        <end position="161"/>
    </location>
</feature>
<evidence type="ECO:0000256" key="1">
    <source>
        <dbReference type="ARBA" id="ARBA00004533"/>
    </source>
</evidence>
<evidence type="ECO:0000256" key="6">
    <source>
        <dbReference type="ARBA" id="ARBA00022927"/>
    </source>
</evidence>
<keyword evidence="3" id="KW-1003">Cell membrane</keyword>
<dbReference type="Gene3D" id="2.30.30.830">
    <property type="match status" value="1"/>
</dbReference>
<evidence type="ECO:0000256" key="8">
    <source>
        <dbReference type="ARBA" id="ARBA00023136"/>
    </source>
</evidence>
<evidence type="ECO:0000256" key="9">
    <source>
        <dbReference type="SAM" id="MobiDB-lite"/>
    </source>
</evidence>
<feature type="domain" description="Type II secretion system protein GspC N-terminal" evidence="10">
    <location>
        <begin position="18"/>
        <end position="137"/>
    </location>
</feature>
<comment type="subcellular location">
    <subcellularLocation>
        <location evidence="1">Cell inner membrane</location>
    </subcellularLocation>
</comment>
<dbReference type="InterPro" id="IPR024961">
    <property type="entry name" value="T2SS_GspC_N"/>
</dbReference>
<dbReference type="EMBL" id="JBEPSH010000008">
    <property type="protein sequence ID" value="MET4579167.1"/>
    <property type="molecule type" value="Genomic_DNA"/>
</dbReference>
<evidence type="ECO:0000259" key="10">
    <source>
        <dbReference type="Pfam" id="PF11356"/>
    </source>
</evidence>
<evidence type="ECO:0000313" key="11">
    <source>
        <dbReference type="EMBL" id="MET4579167.1"/>
    </source>
</evidence>
<accession>A0ABV2QDP8</accession>
<reference evidence="11 12" key="1">
    <citation type="submission" date="2024-06" db="EMBL/GenBank/DDBJ databases">
        <title>Sorghum-associated microbial communities from plants grown in Nebraska, USA.</title>
        <authorList>
            <person name="Schachtman D."/>
        </authorList>
    </citation>
    <scope>NUCLEOTIDE SEQUENCE [LARGE SCALE GENOMIC DNA]</scope>
    <source>
        <strain evidence="11 12">2709</strain>
    </source>
</reference>
<evidence type="ECO:0000256" key="7">
    <source>
        <dbReference type="ARBA" id="ARBA00022989"/>
    </source>
</evidence>
<dbReference type="Proteomes" id="UP001549320">
    <property type="component" value="Unassembled WGS sequence"/>
</dbReference>
<keyword evidence="6" id="KW-0653">Protein transport</keyword>
<evidence type="ECO:0000256" key="4">
    <source>
        <dbReference type="ARBA" id="ARBA00022519"/>
    </source>
</evidence>
<protein>
    <submittedName>
        <fullName evidence="11">General secretion pathway protein C</fullName>
    </submittedName>
</protein>
<keyword evidence="12" id="KW-1185">Reference proteome</keyword>
<organism evidence="11 12">
    <name type="scientific">Ottowia thiooxydans</name>
    <dbReference type="NCBI Taxonomy" id="219182"/>
    <lineage>
        <taxon>Bacteria</taxon>
        <taxon>Pseudomonadati</taxon>
        <taxon>Pseudomonadota</taxon>
        <taxon>Betaproteobacteria</taxon>
        <taxon>Burkholderiales</taxon>
        <taxon>Comamonadaceae</taxon>
        <taxon>Ottowia</taxon>
    </lineage>
</organism>
<gene>
    <name evidence="11" type="ORF">ABIE13_004290</name>
</gene>
<feature type="region of interest" description="Disordered" evidence="9">
    <location>
        <begin position="140"/>
        <end position="161"/>
    </location>
</feature>